<organism evidence="1 2">
    <name type="scientific">Aureobasidium namibiae CBS 147.97</name>
    <dbReference type="NCBI Taxonomy" id="1043004"/>
    <lineage>
        <taxon>Eukaryota</taxon>
        <taxon>Fungi</taxon>
        <taxon>Dikarya</taxon>
        <taxon>Ascomycota</taxon>
        <taxon>Pezizomycotina</taxon>
        <taxon>Dothideomycetes</taxon>
        <taxon>Dothideomycetidae</taxon>
        <taxon>Dothideales</taxon>
        <taxon>Saccotheciaceae</taxon>
        <taxon>Aureobasidium</taxon>
    </lineage>
</organism>
<sequence length="270" mass="29010">MSSSGAFINSIKREDVTAWTLDIEMQTLQAEILALKKNLTDANVKQIEEKEGSIAEKKNALEKHCRHLGMTYGNYGAQENGHKLEDTNGETGAMTNGHVKDVHGSADVMMDDGGTAIPTNSVDAARSAALDEINFPQLTAVNIPNNFDGNSDPFVTPGDYATTDMFHAPTGTYVDHFGTSAGDYTHAFINNPIIHQNLGRTDSSGKPVIDVDEYLMQTDGVIPANYATSAGRVADHGMGLGGDYEMDMDAMIPRAPVAEHDESVISGMDK</sequence>
<gene>
    <name evidence="1" type="ORF">M436DRAFT_66653</name>
</gene>
<dbReference type="GeneID" id="25414080"/>
<dbReference type="RefSeq" id="XP_013424387.1">
    <property type="nucleotide sequence ID" value="XM_013568933.1"/>
</dbReference>
<evidence type="ECO:0000313" key="2">
    <source>
        <dbReference type="Proteomes" id="UP000027730"/>
    </source>
</evidence>
<dbReference type="Proteomes" id="UP000027730">
    <property type="component" value="Unassembled WGS sequence"/>
</dbReference>
<reference evidence="1 2" key="1">
    <citation type="journal article" date="2014" name="BMC Genomics">
        <title>Genome sequencing of four Aureobasidium pullulans varieties: biotechnological potential, stress tolerance, and description of new species.</title>
        <authorList>
            <person name="Gostin Ar C."/>
            <person name="Ohm R.A."/>
            <person name="Kogej T."/>
            <person name="Sonjak S."/>
            <person name="Turk M."/>
            <person name="Zajc J."/>
            <person name="Zalar P."/>
            <person name="Grube M."/>
            <person name="Sun H."/>
            <person name="Han J."/>
            <person name="Sharma A."/>
            <person name="Chiniquy J."/>
            <person name="Ngan C.Y."/>
            <person name="Lipzen A."/>
            <person name="Barry K."/>
            <person name="Grigoriev I.V."/>
            <person name="Gunde-Cimerman N."/>
        </authorList>
    </citation>
    <scope>NUCLEOTIDE SEQUENCE [LARGE SCALE GENOMIC DNA]</scope>
    <source>
        <strain evidence="1 2">CBS 147.97</strain>
    </source>
</reference>
<name>A0A074WKB8_9PEZI</name>
<evidence type="ECO:0000313" key="1">
    <source>
        <dbReference type="EMBL" id="KEQ70257.1"/>
    </source>
</evidence>
<keyword evidence="2" id="KW-1185">Reference proteome</keyword>
<dbReference type="OrthoDB" id="3911324at2759"/>
<proteinExistence type="predicted"/>
<dbReference type="EMBL" id="KL584718">
    <property type="protein sequence ID" value="KEQ70257.1"/>
    <property type="molecule type" value="Genomic_DNA"/>
</dbReference>
<dbReference type="HOGENOM" id="CLU_1030496_0_0_1"/>
<accession>A0A074WKB8</accession>
<protein>
    <submittedName>
        <fullName evidence="1">Uncharacterized protein</fullName>
    </submittedName>
</protein>
<dbReference type="AlphaFoldDB" id="A0A074WKB8"/>